<dbReference type="PROSITE" id="PS50125">
    <property type="entry name" value="GUANYLATE_CYCLASE_2"/>
    <property type="match status" value="1"/>
</dbReference>
<dbReference type="SUPFAM" id="SSF55785">
    <property type="entry name" value="PYP-like sensor domain (PAS domain)"/>
    <property type="match status" value="1"/>
</dbReference>
<accession>A0A1J4JY00</accession>
<reference evidence="3" key="1">
    <citation type="submission" date="2016-10" db="EMBL/GenBank/DDBJ databases">
        <authorList>
            <person name="Benchimol M."/>
            <person name="Almeida L.G."/>
            <person name="Vasconcelos A.T."/>
            <person name="Perreira-Neves A."/>
            <person name="Rosa I.A."/>
            <person name="Tasca T."/>
            <person name="Bogo M.R."/>
            <person name="de Souza W."/>
        </authorList>
    </citation>
    <scope>NUCLEOTIDE SEQUENCE [LARGE SCALE GENOMIC DNA]</scope>
    <source>
        <strain evidence="3">K</strain>
    </source>
</reference>
<dbReference type="Proteomes" id="UP000179807">
    <property type="component" value="Unassembled WGS sequence"/>
</dbReference>
<feature type="transmembrane region" description="Helical" evidence="1">
    <location>
        <begin position="292"/>
        <end position="313"/>
    </location>
</feature>
<comment type="caution">
    <text evidence="3">The sequence shown here is derived from an EMBL/GenBank/DDBJ whole genome shotgun (WGS) entry which is preliminary data.</text>
</comment>
<dbReference type="SUPFAM" id="SSF55073">
    <property type="entry name" value="Nucleotide cyclase"/>
    <property type="match status" value="1"/>
</dbReference>
<feature type="transmembrane region" description="Helical" evidence="1">
    <location>
        <begin position="232"/>
        <end position="250"/>
    </location>
</feature>
<dbReference type="CDD" id="cd07302">
    <property type="entry name" value="CHD"/>
    <property type="match status" value="1"/>
</dbReference>
<evidence type="ECO:0000313" key="3">
    <source>
        <dbReference type="EMBL" id="OHT04039.1"/>
    </source>
</evidence>
<evidence type="ECO:0000256" key="1">
    <source>
        <dbReference type="SAM" id="Phobius"/>
    </source>
</evidence>
<feature type="transmembrane region" description="Helical" evidence="1">
    <location>
        <begin position="808"/>
        <end position="834"/>
    </location>
</feature>
<dbReference type="GO" id="GO:0070482">
    <property type="term" value="P:response to oxygen levels"/>
    <property type="evidence" value="ECO:0007669"/>
    <property type="project" value="TreeGrafter"/>
</dbReference>
<keyword evidence="1" id="KW-1133">Transmembrane helix</keyword>
<dbReference type="GO" id="GO:0004383">
    <property type="term" value="F:guanylate cyclase activity"/>
    <property type="evidence" value="ECO:0007669"/>
    <property type="project" value="TreeGrafter"/>
</dbReference>
<feature type="transmembrane region" description="Helical" evidence="1">
    <location>
        <begin position="643"/>
        <end position="664"/>
    </location>
</feature>
<dbReference type="GO" id="GO:0008074">
    <property type="term" value="C:guanylate cyclase complex, soluble"/>
    <property type="evidence" value="ECO:0007669"/>
    <property type="project" value="TreeGrafter"/>
</dbReference>
<dbReference type="PANTHER" id="PTHR45655">
    <property type="entry name" value="GUANYLATE CYCLASE SOLUBLE SUBUNIT BETA-2"/>
    <property type="match status" value="1"/>
</dbReference>
<feature type="transmembrane region" description="Helical" evidence="1">
    <location>
        <begin position="319"/>
        <end position="340"/>
    </location>
</feature>
<feature type="domain" description="Guanylate cyclase" evidence="2">
    <location>
        <begin position="1333"/>
        <end position="1465"/>
    </location>
</feature>
<evidence type="ECO:0000313" key="4">
    <source>
        <dbReference type="Proteomes" id="UP000179807"/>
    </source>
</evidence>
<dbReference type="GeneID" id="94840937"/>
<dbReference type="Gene3D" id="3.30.450.20">
    <property type="entry name" value="PAS domain"/>
    <property type="match status" value="1"/>
</dbReference>
<dbReference type="PANTHER" id="PTHR45655:SF13">
    <property type="entry name" value="SOLUBLE GUANYLATE CYCLASE GCY-32-RELATED"/>
    <property type="match status" value="1"/>
</dbReference>
<dbReference type="InterPro" id="IPR029787">
    <property type="entry name" value="Nucleotide_cyclase"/>
</dbReference>
<dbReference type="InterPro" id="IPR001054">
    <property type="entry name" value="A/G_cyclase"/>
</dbReference>
<dbReference type="RefSeq" id="XP_068357175.1">
    <property type="nucleotide sequence ID" value="XM_068506233.1"/>
</dbReference>
<dbReference type="InterPro" id="IPR035965">
    <property type="entry name" value="PAS-like_dom_sf"/>
</dbReference>
<feature type="transmembrane region" description="Helical" evidence="1">
    <location>
        <begin position="1091"/>
        <end position="1114"/>
    </location>
</feature>
<dbReference type="EMBL" id="MLAK01000807">
    <property type="protein sequence ID" value="OHT04039.1"/>
    <property type="molecule type" value="Genomic_DNA"/>
</dbReference>
<name>A0A1J4JY00_9EUKA</name>
<sequence>MKEYPLKKLDKSTKKFMHHDTHSTISNETTALQKLGFDNHIDTQRVFASILNRMRPSSMVLSIVMEVISFIQILSLGFVATVPGIIDGSTYTTFLATFFKGSMDISNCFSDKRQGNMILIIIYTCLLIIWLIFYLIYTTSYKGTKTFNPFVINVLYYLGYHGFKALSVVTATSIGYFMRFLYEDPNTVYAVLTFVSIAIFFSYIAIAFFMLRIIQSSPDVDIKNRFCFWPQNYVAPLYRIILGYVLPMLLEVLRGHGTIAQAISYVIVIGSGIAGFVIIWNSEFNVFPSGKVVLTTEYNILIVAPLLSIIYMFAGGDSLYYILTFIVIIVGVGCTLSYIAGRKTKTRIDLLYSKFENLTSNINNPKECITLIKVGIVFNAPCITNHTLLNWAISRWPNHQPLLFIVSFIFYVIHMPYREILDLVSVAVDISPFSVYDGLLFFQIFNRLPTHEHMLMRRIEGIKRLYDLPKSSLRLFWEAALAHQWDEVVVKCQNFHKDIEHINQIYQNLIFENPSSECVMQEFIKFAQDVEGNYLVAFAAQKELMSRKPAEDTPEAQAEGESMVAMSKLSSVKSSIFLSEFSENAQGFDKVQSGIQSALNARPVYWPTRFFISIVIICIISLSMVIVAFAMSNNESTRLDNQVTLAIRVHQMSLSLTQILYTAIEFTTHNMSQTVSGSKFDYMAYRSKLYELSNEFDELLATSFSLHASMPKSFLRLWVSEDVESYILSPVNATEQNLSLMSAVRIYQMRARTLAFSPEDYIGTIESPSPEILMISYLYSAVAEATNIMIESITEVASNEIKNSHINIILPIISGLCVNFLILIISCPITMLGIMREFDFFVSLYAAVPIKVVRRILHRENEVRKDLEAEQNDQNHLRNQKKSLPARLYHTYQIISVFIICFIITPIPVIVTLFAYANHANQSNFVLNGLKLSSEIISSFGHLCLYSFRLVTSFPTTMNEEKEMEEFMDSANNMINKYTELYFGGSDVIQDGLVRYIEAENPDKANETCTHLHGHGIIDHDCSEVHEDIFYLYGLAKRLHELGRVSEIGGVTSSWWRLFYPVAASNLNNGITQFYSIFSEIAKQQCEQNSLMNTVALAVGIIIFVLAIGLVLAFDKLYLDYQLRSLLKPILVMEPEQISESPFLLRFLQGDFDNPARQTNRESRKKNSNNSAPLFDFILEGVLIMTADGTVIASNKKYHELMANTADEVLGLNVTNIFNQTLQPLFDGLTKIKQGGAFQQNLSIETTLFTEDDRELQVKISLVAQLEPNERGNRSTTCAFIIADRSDLIKAQQQLRREKANVESLLDSILPHSIAVSLLNGQSEISFEVETACILFSDIVSFTPMCSKMTAKQIMNTLNLLFTEFDTELGKFKRVTKLKTIGDAYVCAAGIFENEGPIEDAACEIVSFAQRMQEIIPTLNHKHGTCIHMRIGVYAGGPLICGVLGKEKSLFEIIGNGVNIAEELEASGVHDKIHISQSVADLITPLAFKLTERGEGIKIAGLEDQKTWTVG</sequence>
<dbReference type="Pfam" id="PF00211">
    <property type="entry name" value="Guanylate_cyc"/>
    <property type="match status" value="1"/>
</dbReference>
<feature type="transmembrane region" description="Helical" evidence="1">
    <location>
        <begin position="188"/>
        <end position="211"/>
    </location>
</feature>
<feature type="transmembrane region" description="Helical" evidence="1">
    <location>
        <begin position="60"/>
        <end position="86"/>
    </location>
</feature>
<feature type="transmembrane region" description="Helical" evidence="1">
    <location>
        <begin position="158"/>
        <end position="182"/>
    </location>
</feature>
<dbReference type="SMART" id="SM00044">
    <property type="entry name" value="CYCc"/>
    <property type="match status" value="1"/>
</dbReference>
<feature type="transmembrane region" description="Helical" evidence="1">
    <location>
        <begin position="891"/>
        <end position="917"/>
    </location>
</feature>
<protein>
    <submittedName>
        <fullName evidence="3">Adenylate and Guanylate cyclase catalytic domain containing protein</fullName>
    </submittedName>
</protein>
<keyword evidence="1" id="KW-0472">Membrane</keyword>
<evidence type="ECO:0000259" key="2">
    <source>
        <dbReference type="PROSITE" id="PS50125"/>
    </source>
</evidence>
<keyword evidence="1" id="KW-0812">Transmembrane</keyword>
<dbReference type="GO" id="GO:0019934">
    <property type="term" value="P:cGMP-mediated signaling"/>
    <property type="evidence" value="ECO:0007669"/>
    <property type="project" value="TreeGrafter"/>
</dbReference>
<organism evidence="3 4">
    <name type="scientific">Tritrichomonas foetus</name>
    <dbReference type="NCBI Taxonomy" id="1144522"/>
    <lineage>
        <taxon>Eukaryota</taxon>
        <taxon>Metamonada</taxon>
        <taxon>Parabasalia</taxon>
        <taxon>Tritrichomonadida</taxon>
        <taxon>Tritrichomonadidae</taxon>
        <taxon>Tritrichomonas</taxon>
    </lineage>
</organism>
<dbReference type="VEuPathDB" id="TrichDB:TRFO_28535"/>
<feature type="transmembrane region" description="Helical" evidence="1">
    <location>
        <begin position="610"/>
        <end position="631"/>
    </location>
</feature>
<dbReference type="Gene3D" id="3.30.70.1230">
    <property type="entry name" value="Nucleotide cyclase"/>
    <property type="match status" value="1"/>
</dbReference>
<gene>
    <name evidence="3" type="ORF">TRFO_28535</name>
</gene>
<proteinExistence type="predicted"/>
<dbReference type="OrthoDB" id="60033at2759"/>
<feature type="transmembrane region" description="Helical" evidence="1">
    <location>
        <begin position="117"/>
        <end position="137"/>
    </location>
</feature>
<feature type="transmembrane region" description="Helical" evidence="1">
    <location>
        <begin position="262"/>
        <end position="280"/>
    </location>
</feature>
<keyword evidence="4" id="KW-1185">Reference proteome</keyword>